<dbReference type="SUPFAM" id="SSF75005">
    <property type="entry name" value="Arabinanase/levansucrase/invertase"/>
    <property type="match status" value="1"/>
</dbReference>
<protein>
    <recommendedName>
        <fullName evidence="4">Glycosyl hydrolases family 43</fullName>
    </recommendedName>
</protein>
<evidence type="ECO:0008006" key="4">
    <source>
        <dbReference type="Google" id="ProtNLM"/>
    </source>
</evidence>
<evidence type="ECO:0000256" key="1">
    <source>
        <dbReference type="SAM" id="SignalP"/>
    </source>
</evidence>
<name>A0ABV8EFY7_9BACT</name>
<dbReference type="PANTHER" id="PTHR22925:SF3">
    <property type="entry name" value="GLYCOSYL HYDROLASE FAMILY PROTEIN 43"/>
    <property type="match status" value="1"/>
</dbReference>
<evidence type="ECO:0000313" key="2">
    <source>
        <dbReference type="EMBL" id="MFC3975178.1"/>
    </source>
</evidence>
<keyword evidence="3" id="KW-1185">Reference proteome</keyword>
<organism evidence="2 3">
    <name type="scientific">Belliella kenyensis</name>
    <dbReference type="NCBI Taxonomy" id="1472724"/>
    <lineage>
        <taxon>Bacteria</taxon>
        <taxon>Pseudomonadati</taxon>
        <taxon>Bacteroidota</taxon>
        <taxon>Cytophagia</taxon>
        <taxon>Cytophagales</taxon>
        <taxon>Cyclobacteriaceae</taxon>
        <taxon>Belliella</taxon>
    </lineage>
</organism>
<dbReference type="Proteomes" id="UP001595766">
    <property type="component" value="Unassembled WGS sequence"/>
</dbReference>
<comment type="caution">
    <text evidence="2">The sequence shown here is derived from an EMBL/GenBank/DDBJ whole genome shotgun (WGS) entry which is preliminary data.</text>
</comment>
<dbReference type="InterPro" id="IPR023296">
    <property type="entry name" value="Glyco_hydro_beta-prop_sf"/>
</dbReference>
<keyword evidence="1" id="KW-0732">Signal</keyword>
<accession>A0ABV8EFY7</accession>
<dbReference type="EMBL" id="JBHSAV010000003">
    <property type="protein sequence ID" value="MFC3975178.1"/>
    <property type="molecule type" value="Genomic_DNA"/>
</dbReference>
<evidence type="ECO:0000313" key="3">
    <source>
        <dbReference type="Proteomes" id="UP001595766"/>
    </source>
</evidence>
<feature type="chain" id="PRO_5045297977" description="Glycosyl hydrolases family 43" evidence="1">
    <location>
        <begin position="24"/>
        <end position="85"/>
    </location>
</feature>
<dbReference type="PANTHER" id="PTHR22925">
    <property type="entry name" value="GLYCOSYL HYDROLASE 43 FAMILY MEMBER"/>
    <property type="match status" value="1"/>
</dbReference>
<sequence length="85" mass="9563">MKNTQKLAVICILLFMSINKGFAQDLKKEFYPGQSWTDTNGNVINAHGGGILYENETYYWFGESRAERASLGVAVYSSKDLSIFD</sequence>
<proteinExistence type="predicted"/>
<dbReference type="Gene3D" id="2.115.10.20">
    <property type="entry name" value="Glycosyl hydrolase domain, family 43"/>
    <property type="match status" value="1"/>
</dbReference>
<feature type="signal peptide" evidence="1">
    <location>
        <begin position="1"/>
        <end position="23"/>
    </location>
</feature>
<gene>
    <name evidence="2" type="ORF">ACFOUP_02195</name>
</gene>
<dbReference type="RefSeq" id="WP_241292242.1">
    <property type="nucleotide sequence ID" value="NZ_JAKZGR010000003.1"/>
</dbReference>
<reference evidence="3" key="1">
    <citation type="journal article" date="2019" name="Int. J. Syst. Evol. Microbiol.">
        <title>The Global Catalogue of Microorganisms (GCM) 10K type strain sequencing project: providing services to taxonomists for standard genome sequencing and annotation.</title>
        <authorList>
            <consortium name="The Broad Institute Genomics Platform"/>
            <consortium name="The Broad Institute Genome Sequencing Center for Infectious Disease"/>
            <person name="Wu L."/>
            <person name="Ma J."/>
        </authorList>
    </citation>
    <scope>NUCLEOTIDE SEQUENCE [LARGE SCALE GENOMIC DNA]</scope>
    <source>
        <strain evidence="3">CECT 8551</strain>
    </source>
</reference>